<name>A0A3M8P9G1_9BACL</name>
<keyword evidence="2" id="KW-1185">Reference proteome</keyword>
<accession>A0A3M8P9G1</accession>
<sequence>MEKVERVAERVGGVLMAKPVLKAGKCIVQKKRAITINASGTRYTYSLAFDITFKNYKADGTALNKAEIYLLPEEFPFFSYTLKNYELPLPPHHKLRISSDQHVVCFTVKTIEAPENFARRLSAALKIVEQSEVTEKFLNQTENKKKRGARNVGQI</sequence>
<gene>
    <name evidence="1" type="ORF">EEX84_07605</name>
</gene>
<dbReference type="EMBL" id="RIAX01000004">
    <property type="protein sequence ID" value="RNF39824.1"/>
    <property type="molecule type" value="Genomic_DNA"/>
</dbReference>
<dbReference type="OrthoDB" id="4687120at2"/>
<proteinExistence type="predicted"/>
<protein>
    <submittedName>
        <fullName evidence="1">Uncharacterized protein</fullName>
    </submittedName>
</protein>
<comment type="caution">
    <text evidence="1">The sequence shown here is derived from an EMBL/GenBank/DDBJ whole genome shotgun (WGS) entry which is preliminary data.</text>
</comment>
<organism evidence="1 2">
    <name type="scientific">Planococcus salinus</name>
    <dbReference type="NCBI Taxonomy" id="1848460"/>
    <lineage>
        <taxon>Bacteria</taxon>
        <taxon>Bacillati</taxon>
        <taxon>Bacillota</taxon>
        <taxon>Bacilli</taxon>
        <taxon>Bacillales</taxon>
        <taxon>Caryophanaceae</taxon>
        <taxon>Planococcus</taxon>
    </lineage>
</organism>
<dbReference type="Proteomes" id="UP000275473">
    <property type="component" value="Unassembled WGS sequence"/>
</dbReference>
<dbReference type="AlphaFoldDB" id="A0A3M8P9G1"/>
<evidence type="ECO:0000313" key="2">
    <source>
        <dbReference type="Proteomes" id="UP000275473"/>
    </source>
</evidence>
<dbReference type="RefSeq" id="WP_123165019.1">
    <property type="nucleotide sequence ID" value="NZ_RIAX01000004.1"/>
</dbReference>
<reference evidence="1 2" key="1">
    <citation type="journal article" date="2018" name="Int. J. Syst. Evol. Microbiol.">
        <title>Planococcus salinus sp. nov., a moderately halophilic bacterium isolated from a saline-alkali soil.</title>
        <authorList>
            <person name="Gan L."/>
        </authorList>
    </citation>
    <scope>NUCLEOTIDE SEQUENCE [LARGE SCALE GENOMIC DNA]</scope>
    <source>
        <strain evidence="1 2">LCB217</strain>
    </source>
</reference>
<evidence type="ECO:0000313" key="1">
    <source>
        <dbReference type="EMBL" id="RNF39824.1"/>
    </source>
</evidence>